<accession>A0A143DGF2</accession>
<gene>
    <name evidence="3" type="ORF">AY555_10535</name>
</gene>
<dbReference type="PANTHER" id="PTHR33453:SF9">
    <property type="entry name" value="ALBUMIN B-32"/>
    <property type="match status" value="1"/>
</dbReference>
<keyword evidence="3" id="KW-0614">Plasmid</keyword>
<keyword evidence="1" id="KW-0378">Hydrolase</keyword>
<organism evidence="3 4">
    <name type="scientific">Haematospirillum jordaniae</name>
    <dbReference type="NCBI Taxonomy" id="1549855"/>
    <lineage>
        <taxon>Bacteria</taxon>
        <taxon>Pseudomonadati</taxon>
        <taxon>Pseudomonadota</taxon>
        <taxon>Alphaproteobacteria</taxon>
        <taxon>Rhodospirillales</taxon>
        <taxon>Novispirillaceae</taxon>
        <taxon>Haematospirillum</taxon>
    </lineage>
</organism>
<dbReference type="KEGG" id="hjo:AY555_10535"/>
<dbReference type="PANTHER" id="PTHR33453">
    <property type="match status" value="1"/>
</dbReference>
<dbReference type="InterPro" id="IPR036041">
    <property type="entry name" value="Ribosome-inact_prot_sf"/>
</dbReference>
<keyword evidence="4" id="KW-1185">Reference proteome</keyword>
<name>A0A143DGF2_9PROT</name>
<dbReference type="AlphaFoldDB" id="A0A143DGF2"/>
<proteinExistence type="predicted"/>
<dbReference type="SUPFAM" id="SSF56371">
    <property type="entry name" value="Ribosome inactivating proteins (RIP)"/>
    <property type="match status" value="1"/>
</dbReference>
<evidence type="ECO:0000256" key="1">
    <source>
        <dbReference type="ARBA" id="ARBA00022801"/>
    </source>
</evidence>
<evidence type="ECO:0000256" key="2">
    <source>
        <dbReference type="ARBA" id="ARBA00022821"/>
    </source>
</evidence>
<dbReference type="GO" id="GO:0030598">
    <property type="term" value="F:rRNA N-glycosylase activity"/>
    <property type="evidence" value="ECO:0007669"/>
    <property type="project" value="InterPro"/>
</dbReference>
<dbReference type="EMBL" id="CP014527">
    <property type="protein sequence ID" value="AMW35805.1"/>
    <property type="molecule type" value="Genomic_DNA"/>
</dbReference>
<dbReference type="InterPro" id="IPR016138">
    <property type="entry name" value="Ribosome_inactivat_prot_sub1"/>
</dbReference>
<evidence type="ECO:0000313" key="4">
    <source>
        <dbReference type="Proteomes" id="UP000076066"/>
    </source>
</evidence>
<dbReference type="Proteomes" id="UP000076066">
    <property type="component" value="Plasmid unnamed 2"/>
</dbReference>
<dbReference type="Gene3D" id="3.40.420.10">
    <property type="entry name" value="Ricin (A subunit), domain 1"/>
    <property type="match status" value="1"/>
</dbReference>
<protein>
    <submittedName>
        <fullName evidence="3">Uncharacterized protein</fullName>
    </submittedName>
</protein>
<dbReference type="InterPro" id="IPR001574">
    <property type="entry name" value="Ribosome_inactivat_prot"/>
</dbReference>
<dbReference type="Pfam" id="PF00161">
    <property type="entry name" value="RIP"/>
    <property type="match status" value="1"/>
</dbReference>
<evidence type="ECO:0000313" key="3">
    <source>
        <dbReference type="EMBL" id="AMW35805.1"/>
    </source>
</evidence>
<reference evidence="3 4" key="1">
    <citation type="submission" date="2016-02" db="EMBL/GenBank/DDBJ databases">
        <title>Complete Genome of H5569, the type strain of the newly described species Haematospirillium jordaniae.</title>
        <authorList>
            <person name="Nicholson A.C."/>
            <person name="Humrighouse B.W."/>
            <person name="Loparov V."/>
            <person name="McQuiston J.R."/>
        </authorList>
    </citation>
    <scope>NUCLEOTIDE SEQUENCE [LARGE SCALE GENOMIC DNA]</scope>
    <source>
        <strain evidence="3 4">H5569</strain>
        <plasmid evidence="4">Plasmid unnamed 2</plasmid>
    </source>
</reference>
<dbReference type="GO" id="GO:0006952">
    <property type="term" value="P:defense response"/>
    <property type="evidence" value="ECO:0007669"/>
    <property type="project" value="UniProtKB-KW"/>
</dbReference>
<geneLocation type="plasmid" evidence="3 4">
    <name>unnamed 2</name>
</geneLocation>
<keyword evidence="2" id="KW-0611">Plant defense</keyword>
<sequence length="322" mass="36416">MNQSSAGEEALRITRRDRGYSIVTMAALNEDNRSVLQQVDLVVRNNDLYVLGFINGRPGHRVFHRMYEPPPYRYATADTSAIPLDLTIPDTIARNLNMSYDYPNLEQKANMRRYGGNFRSSIRTVRSAIATLAEHNAANDDEDSTSDVARALLRIIVTYFEGMRFHNLSQSIHDAGFDSGRTWTMTQDEALITNSWRPLSDFGSQMSLDSSSRESSPRLELSHSRNSPYGSRLYIASSMSDHGMDWRAVLAVALSSRWTLNRRGSCPSRIGHHRAPRDTNSIMSYFSDLADDFCSTMLVRVGNTYFDRTRGFGIISTILEDK</sequence>
<dbReference type="GO" id="GO:0017148">
    <property type="term" value="P:negative regulation of translation"/>
    <property type="evidence" value="ECO:0007669"/>
    <property type="project" value="InterPro"/>
</dbReference>